<sequence length="232" mass="24481">MTKVLMIVSAAEHWTLNNGTLHPTGFWAEELVTPYSVFAEAGWDVDVATPGGKAPTVDKVSLDESAGDADTLAAVKAKLEELEPVLAEPLNLADVDSTDYDLVFYPGGHGPMEDLAVNETSGRILTERMANNASVALLCHAPAAVLATENVQGASPFAGRKMTGFSNDEERAAGLADKAPWLLEDRLVALGAEYTKAAEPAAPYVAVDGNLYTGQNPASSQELAERLVKDLA</sequence>
<reference evidence="5 6" key="1">
    <citation type="submission" date="2017-08" db="EMBL/GenBank/DDBJ databases">
        <authorList>
            <person name="de Groot N.N."/>
        </authorList>
    </citation>
    <scope>NUCLEOTIDE SEQUENCE [LARGE SCALE GENOMIC DNA]</scope>
    <source>
        <strain evidence="5 6">NBT06-6</strain>
    </source>
</reference>
<comment type="caution">
    <text evidence="5">The sequence shown here is derived from an EMBL/GenBank/DDBJ whole genome shotgun (WGS) entry which is preliminary data.</text>
</comment>
<dbReference type="PANTHER" id="PTHR48094:SF11">
    <property type="entry name" value="GLUTATHIONE-INDEPENDENT GLYOXALASE HSP31-RELATED"/>
    <property type="match status" value="1"/>
</dbReference>
<evidence type="ECO:0000259" key="4">
    <source>
        <dbReference type="Pfam" id="PF01965"/>
    </source>
</evidence>
<dbReference type="GO" id="GO:0005737">
    <property type="term" value="C:cytoplasm"/>
    <property type="evidence" value="ECO:0007669"/>
    <property type="project" value="TreeGrafter"/>
</dbReference>
<evidence type="ECO:0000256" key="1">
    <source>
        <dbReference type="ARBA" id="ARBA00023016"/>
    </source>
</evidence>
<organism evidence="5 6">
    <name type="scientific">Corynebacterium hadale</name>
    <dbReference type="NCBI Taxonomy" id="2026255"/>
    <lineage>
        <taxon>Bacteria</taxon>
        <taxon>Bacillati</taxon>
        <taxon>Actinomycetota</taxon>
        <taxon>Actinomycetes</taxon>
        <taxon>Mycobacteriales</taxon>
        <taxon>Corynebacteriaceae</taxon>
        <taxon>Corynebacterium</taxon>
    </lineage>
</organism>
<evidence type="ECO:0000256" key="3">
    <source>
        <dbReference type="ARBA" id="ARBA00038493"/>
    </source>
</evidence>
<dbReference type="SUPFAM" id="SSF52317">
    <property type="entry name" value="Class I glutamine amidotransferase-like"/>
    <property type="match status" value="1"/>
</dbReference>
<dbReference type="AlphaFoldDB" id="A0A269PG16"/>
<gene>
    <name evidence="5" type="ORF">CIG21_02615</name>
</gene>
<dbReference type="CDD" id="cd03141">
    <property type="entry name" value="GATase1_Hsp31_like"/>
    <property type="match status" value="1"/>
</dbReference>
<dbReference type="Gene3D" id="3.40.50.880">
    <property type="match status" value="1"/>
</dbReference>
<evidence type="ECO:0000313" key="6">
    <source>
        <dbReference type="Proteomes" id="UP000215771"/>
    </source>
</evidence>
<keyword evidence="5" id="KW-0808">Transferase</keyword>
<keyword evidence="2" id="KW-0456">Lyase</keyword>
<dbReference type="GO" id="GO:0016740">
    <property type="term" value="F:transferase activity"/>
    <property type="evidence" value="ECO:0007669"/>
    <property type="project" value="UniProtKB-KW"/>
</dbReference>
<dbReference type="RefSeq" id="WP_095275544.1">
    <property type="nucleotide sequence ID" value="NZ_CP047655.1"/>
</dbReference>
<comment type="similarity">
    <text evidence="3">Belongs to the peptidase C56 family. HSP31-like subfamily.</text>
</comment>
<dbReference type="EMBL" id="NQMQ01000002">
    <property type="protein sequence ID" value="PAJ71077.1"/>
    <property type="molecule type" value="Genomic_DNA"/>
</dbReference>
<evidence type="ECO:0000256" key="2">
    <source>
        <dbReference type="ARBA" id="ARBA00023239"/>
    </source>
</evidence>
<proteinExistence type="inferred from homology"/>
<feature type="domain" description="DJ-1/PfpI" evidence="4">
    <location>
        <begin position="26"/>
        <end position="229"/>
    </location>
</feature>
<dbReference type="Pfam" id="PF01965">
    <property type="entry name" value="DJ-1_PfpI"/>
    <property type="match status" value="1"/>
</dbReference>
<keyword evidence="1" id="KW-0346">Stress response</keyword>
<evidence type="ECO:0000313" key="5">
    <source>
        <dbReference type="EMBL" id="PAJ71077.1"/>
    </source>
</evidence>
<dbReference type="InterPro" id="IPR050325">
    <property type="entry name" value="Prot/Nucl_acid_deglycase"/>
</dbReference>
<dbReference type="GO" id="GO:0019243">
    <property type="term" value="P:methylglyoxal catabolic process to D-lactate via S-lactoyl-glutathione"/>
    <property type="evidence" value="ECO:0007669"/>
    <property type="project" value="TreeGrafter"/>
</dbReference>
<dbReference type="InterPro" id="IPR029062">
    <property type="entry name" value="Class_I_gatase-like"/>
</dbReference>
<dbReference type="Proteomes" id="UP000215771">
    <property type="component" value="Unassembled WGS sequence"/>
</dbReference>
<accession>A0A269PG16</accession>
<name>A0A269PG16_9CORY</name>
<keyword evidence="5" id="KW-0315">Glutamine amidotransferase</keyword>
<dbReference type="GO" id="GO:0019172">
    <property type="term" value="F:glyoxalase III activity"/>
    <property type="evidence" value="ECO:0007669"/>
    <property type="project" value="TreeGrafter"/>
</dbReference>
<dbReference type="PANTHER" id="PTHR48094">
    <property type="entry name" value="PROTEIN/NUCLEIC ACID DEGLYCASE DJ-1-RELATED"/>
    <property type="match status" value="1"/>
</dbReference>
<protein>
    <submittedName>
        <fullName evidence="5">Type 1 glutamine amidotransferase domain-containing protein</fullName>
    </submittedName>
</protein>
<dbReference type="InterPro" id="IPR002818">
    <property type="entry name" value="DJ-1/PfpI"/>
</dbReference>